<name>A0A086J9C4_TOXGO</name>
<comment type="caution">
    <text evidence="1">The sequence shown here is derived from an EMBL/GenBank/DDBJ whole genome shotgun (WGS) entry which is preliminary data.</text>
</comment>
<accession>A0A086J9C4</accession>
<dbReference type="Proteomes" id="UP000028837">
    <property type="component" value="Unassembled WGS sequence"/>
</dbReference>
<organism evidence="1 2">
    <name type="scientific">Toxoplasma gondii GAB2-2007-GAL-DOM2</name>
    <dbReference type="NCBI Taxonomy" id="1130820"/>
    <lineage>
        <taxon>Eukaryota</taxon>
        <taxon>Sar</taxon>
        <taxon>Alveolata</taxon>
        <taxon>Apicomplexa</taxon>
        <taxon>Conoidasida</taxon>
        <taxon>Coccidia</taxon>
        <taxon>Eucoccidiorida</taxon>
        <taxon>Eimeriorina</taxon>
        <taxon>Sarcocystidae</taxon>
        <taxon>Toxoplasma</taxon>
    </lineage>
</organism>
<dbReference type="EMBL" id="AHZU02001870">
    <property type="protein sequence ID" value="KFG28742.1"/>
    <property type="molecule type" value="Genomic_DNA"/>
</dbReference>
<evidence type="ECO:0000313" key="1">
    <source>
        <dbReference type="EMBL" id="KFG28742.1"/>
    </source>
</evidence>
<sequence>MNVTVPPNQKPRKQFIRIWSQSALTIARQNHDCGSLRGETQVFLVIQLLPTNLIQIGVLGQNRRAFLNMPDNEKQSSHIAAVNCLLILCCLCILHLCDLSSCQNQFVTNRWNSRKPLPTLAQREWLLSQDIGHVSKLMRCRRHSHHSFVTGIDILSAFLIMHW</sequence>
<reference evidence="1 2" key="1">
    <citation type="submission" date="2014-02" db="EMBL/GenBank/DDBJ databases">
        <authorList>
            <person name="Sibley D."/>
            <person name="Venepally P."/>
            <person name="Karamycheva S."/>
            <person name="Hadjithomas M."/>
            <person name="Khan A."/>
            <person name="Brunk B."/>
            <person name="Roos D."/>
            <person name="Caler E."/>
            <person name="Lorenzi H."/>
        </authorList>
    </citation>
    <scope>NUCLEOTIDE SEQUENCE [LARGE SCALE GENOMIC DNA]</scope>
    <source>
        <strain evidence="1 2">GAB2-2007-GAL-DOM2</strain>
    </source>
</reference>
<protein>
    <submittedName>
        <fullName evidence="1">Uncharacterized protein</fullName>
    </submittedName>
</protein>
<dbReference type="VEuPathDB" id="ToxoDB:TGDOM2_273300"/>
<proteinExistence type="predicted"/>
<dbReference type="AlphaFoldDB" id="A0A086J9C4"/>
<gene>
    <name evidence="1" type="ORF">TGDOM2_273300</name>
</gene>
<evidence type="ECO:0000313" key="2">
    <source>
        <dbReference type="Proteomes" id="UP000028837"/>
    </source>
</evidence>